<accession>A0A7J7JAM8</accession>
<evidence type="ECO:0000256" key="5">
    <source>
        <dbReference type="ARBA" id="ARBA00023136"/>
    </source>
</evidence>
<dbReference type="PROSITE" id="PS50216">
    <property type="entry name" value="DHHC"/>
    <property type="match status" value="1"/>
</dbReference>
<keyword evidence="5 7" id="KW-0472">Membrane</keyword>
<reference evidence="9" key="1">
    <citation type="submission" date="2020-06" db="EMBL/GenBank/DDBJ databases">
        <title>Draft genome of Bugula neritina, a colonial animal packing powerful symbionts and potential medicines.</title>
        <authorList>
            <person name="Rayko M."/>
        </authorList>
    </citation>
    <scope>NUCLEOTIDE SEQUENCE [LARGE SCALE GENOMIC DNA]</scope>
    <source>
        <strain evidence="9">Kwan_BN1</strain>
    </source>
</reference>
<keyword evidence="10" id="KW-1185">Reference proteome</keyword>
<comment type="subcellular location">
    <subcellularLocation>
        <location evidence="1">Membrane</location>
        <topology evidence="1">Multi-pass membrane protein</topology>
    </subcellularLocation>
</comment>
<feature type="transmembrane region" description="Helical" evidence="7">
    <location>
        <begin position="188"/>
        <end position="210"/>
    </location>
</feature>
<dbReference type="EC" id="2.3.1.225" evidence="7"/>
<dbReference type="GO" id="GO:0019706">
    <property type="term" value="F:protein-cysteine S-palmitoyltransferase activity"/>
    <property type="evidence" value="ECO:0007669"/>
    <property type="project" value="UniProtKB-EC"/>
</dbReference>
<comment type="domain">
    <text evidence="7">The DHHC domain is required for palmitoyltransferase activity.</text>
</comment>
<evidence type="ECO:0000256" key="7">
    <source>
        <dbReference type="RuleBase" id="RU079119"/>
    </source>
</evidence>
<evidence type="ECO:0000313" key="10">
    <source>
        <dbReference type="Proteomes" id="UP000593567"/>
    </source>
</evidence>
<dbReference type="EMBL" id="VXIV02002813">
    <property type="protein sequence ID" value="KAF6022726.1"/>
    <property type="molecule type" value="Genomic_DNA"/>
</dbReference>
<evidence type="ECO:0000256" key="1">
    <source>
        <dbReference type="ARBA" id="ARBA00004141"/>
    </source>
</evidence>
<feature type="transmembrane region" description="Helical" evidence="7">
    <location>
        <begin position="55"/>
        <end position="76"/>
    </location>
</feature>
<proteinExistence type="inferred from homology"/>
<evidence type="ECO:0000259" key="8">
    <source>
        <dbReference type="Pfam" id="PF01529"/>
    </source>
</evidence>
<gene>
    <name evidence="9" type="ORF">EB796_018972</name>
</gene>
<keyword evidence="4 7" id="KW-1133">Transmembrane helix</keyword>
<evidence type="ECO:0000256" key="3">
    <source>
        <dbReference type="ARBA" id="ARBA00022692"/>
    </source>
</evidence>
<evidence type="ECO:0000256" key="2">
    <source>
        <dbReference type="ARBA" id="ARBA00022679"/>
    </source>
</evidence>
<evidence type="ECO:0000256" key="6">
    <source>
        <dbReference type="ARBA" id="ARBA00023315"/>
    </source>
</evidence>
<comment type="caution">
    <text evidence="9">The sequence shown here is derived from an EMBL/GenBank/DDBJ whole genome shotgun (WGS) entry which is preliminary data.</text>
</comment>
<keyword evidence="3 7" id="KW-0812">Transmembrane</keyword>
<sequence length="321" mass="36613">MNSVILLLGYMGISIIGIASYFLGVFHHFGLISLLNQLVNTYTPSQWQVFRLPRWVRNFLALCYHAVVLGCHMIAIHDVLPYIEQDKTSSSINMAALMYHMWLIHTLFYLMCVLTDPGIITPSNCKSLCRIYKYDGVLYAPSAVCSTCNNAKPPRSKHCSVCNKCVHRFDHHCMWINCCIGAFNYRHFIGILVTGIIMCCNGLLITLRFFNTIYQTRKLYAYKYIDSYGQKQPLSGIVLAQYQFYHFPRPFLLACTLLLLAGLLIVFTAYHLLLISKNKTTNEVYKLEKAEVSQRLKSEGYYNRGILSNILEVVAPPSSAV</sequence>
<protein>
    <recommendedName>
        <fullName evidence="7">Palmitoyltransferase</fullName>
        <ecNumber evidence="7">2.3.1.225</ecNumber>
    </recommendedName>
</protein>
<dbReference type="Pfam" id="PF01529">
    <property type="entry name" value="DHHC"/>
    <property type="match status" value="1"/>
</dbReference>
<dbReference type="Proteomes" id="UP000593567">
    <property type="component" value="Unassembled WGS sequence"/>
</dbReference>
<feature type="transmembrane region" description="Helical" evidence="7">
    <location>
        <begin position="7"/>
        <end position="35"/>
    </location>
</feature>
<keyword evidence="2 7" id="KW-0808">Transferase</keyword>
<keyword evidence="6 7" id="KW-0012">Acyltransferase</keyword>
<dbReference type="OrthoDB" id="331948at2759"/>
<comment type="catalytic activity">
    <reaction evidence="7">
        <text>L-cysteinyl-[protein] + hexadecanoyl-CoA = S-hexadecanoyl-L-cysteinyl-[protein] + CoA</text>
        <dbReference type="Rhea" id="RHEA:36683"/>
        <dbReference type="Rhea" id="RHEA-COMP:10131"/>
        <dbReference type="Rhea" id="RHEA-COMP:11032"/>
        <dbReference type="ChEBI" id="CHEBI:29950"/>
        <dbReference type="ChEBI" id="CHEBI:57287"/>
        <dbReference type="ChEBI" id="CHEBI:57379"/>
        <dbReference type="ChEBI" id="CHEBI:74151"/>
        <dbReference type="EC" id="2.3.1.225"/>
    </reaction>
</comment>
<dbReference type="GO" id="GO:0016020">
    <property type="term" value="C:membrane"/>
    <property type="evidence" value="ECO:0007669"/>
    <property type="project" value="UniProtKB-SubCell"/>
</dbReference>
<comment type="similarity">
    <text evidence="7">Belongs to the DHHC palmitoyltransferase family.</text>
</comment>
<dbReference type="InterPro" id="IPR039859">
    <property type="entry name" value="PFA4/ZDH16/20/ERF2-like"/>
</dbReference>
<dbReference type="InterPro" id="IPR001594">
    <property type="entry name" value="Palmitoyltrfase_DHHC"/>
</dbReference>
<feature type="transmembrane region" description="Helical" evidence="7">
    <location>
        <begin position="251"/>
        <end position="273"/>
    </location>
</feature>
<name>A0A7J7JAM8_BUGNE</name>
<dbReference type="PANTHER" id="PTHR12246">
    <property type="entry name" value="PALMITOYLTRANSFERASE ZDHHC16"/>
    <property type="match status" value="1"/>
</dbReference>
<feature type="transmembrane region" description="Helical" evidence="7">
    <location>
        <begin position="97"/>
        <end position="120"/>
    </location>
</feature>
<organism evidence="9 10">
    <name type="scientific">Bugula neritina</name>
    <name type="common">Brown bryozoan</name>
    <name type="synonym">Sertularia neritina</name>
    <dbReference type="NCBI Taxonomy" id="10212"/>
    <lineage>
        <taxon>Eukaryota</taxon>
        <taxon>Metazoa</taxon>
        <taxon>Spiralia</taxon>
        <taxon>Lophotrochozoa</taxon>
        <taxon>Bryozoa</taxon>
        <taxon>Gymnolaemata</taxon>
        <taxon>Cheilostomatida</taxon>
        <taxon>Flustrina</taxon>
        <taxon>Buguloidea</taxon>
        <taxon>Bugulidae</taxon>
        <taxon>Bugula</taxon>
    </lineage>
</organism>
<dbReference type="AlphaFoldDB" id="A0A7J7JAM8"/>
<evidence type="ECO:0000313" key="9">
    <source>
        <dbReference type="EMBL" id="KAF6022726.1"/>
    </source>
</evidence>
<evidence type="ECO:0000256" key="4">
    <source>
        <dbReference type="ARBA" id="ARBA00022989"/>
    </source>
</evidence>
<feature type="domain" description="Palmitoyltransferase DHHC" evidence="8">
    <location>
        <begin position="142"/>
        <end position="286"/>
    </location>
</feature>